<dbReference type="Gene3D" id="3.30.465.10">
    <property type="match status" value="1"/>
</dbReference>
<dbReference type="SUPFAM" id="SSF56176">
    <property type="entry name" value="FAD-binding/transporter-associated domain-like"/>
    <property type="match status" value="1"/>
</dbReference>
<comment type="caution">
    <text evidence="2">The sequence shown here is derived from an EMBL/GenBank/DDBJ whole genome shotgun (WGS) entry which is preliminary data.</text>
</comment>
<dbReference type="Gene3D" id="3.30.43.10">
    <property type="entry name" value="Uridine Diphospho-n-acetylenolpyruvylglucosamine Reductase, domain 2"/>
    <property type="match status" value="1"/>
</dbReference>
<dbReference type="InterPro" id="IPR016169">
    <property type="entry name" value="FAD-bd_PCMH_sub2"/>
</dbReference>
<dbReference type="PANTHER" id="PTHR43762">
    <property type="entry name" value="L-GULONOLACTONE OXIDASE"/>
    <property type="match status" value="1"/>
</dbReference>
<dbReference type="InterPro" id="IPR016167">
    <property type="entry name" value="FAD-bd_PCMH_sub1"/>
</dbReference>
<keyword evidence="3" id="KW-1185">Reference proteome</keyword>
<organism evidence="2 3">
    <name type="scientific">Plectosphaerella cucumerina</name>
    <dbReference type="NCBI Taxonomy" id="40658"/>
    <lineage>
        <taxon>Eukaryota</taxon>
        <taxon>Fungi</taxon>
        <taxon>Dikarya</taxon>
        <taxon>Ascomycota</taxon>
        <taxon>Pezizomycotina</taxon>
        <taxon>Sordariomycetes</taxon>
        <taxon>Hypocreomycetidae</taxon>
        <taxon>Glomerellales</taxon>
        <taxon>Plectosphaerellaceae</taxon>
        <taxon>Plectosphaerella</taxon>
    </lineage>
</organism>
<evidence type="ECO:0000259" key="1">
    <source>
        <dbReference type="PROSITE" id="PS51387"/>
    </source>
</evidence>
<dbReference type="InterPro" id="IPR010031">
    <property type="entry name" value="FAD_lactone_oxidase-like"/>
</dbReference>
<sequence length="695" mass="78685">MGSISPNLQGAWYRSVDERFGLIKDALEKDADLASQLPGFHDLLEDYLDDDVEVDNVQFYRRLLKVFRDSPDQTYEQLLQDLSEQERQELENFVRGGDIRNVKTSAPLLTDHVQNMTDSFALRVSPDGAVLPNVKFENWGLVFEYMPSFTCVPTKVRDIQAIIKAAAALDLGVRCAGFRHSWAPIFGRDGQILISLLNLKEVTQLPNFLALDVVPLPPPNELETIDVIPNTPKLSARVKDNTLVRVGVSCTNERLRRWCVESNKYTLPLNVIMVEMTLGGTNGPICHGAGIRHQTLSDLVRSVEYIDCNGNQQTVQDPEQLRAAAGCFGMMGVITHITLEFSPMTYALIQPTKVAVVRAVPPPDDMPEDQIPKALRIKGLTAQQKAQDVADFENKCATNFYSEWFWFPFSDRIWTNCWDDTTDPKGAAKYPSSITISMQIVQQYVANLIQSAPCIESLQRATGTSETAVTILSRVAMFLLPEMETPYKTYLPDALHFQRGIQNVRVLDMEVEMPIPPKARTGGNGPDVPDFGMVRRAWWDAILKCYEHSYKSPQRLPLEMRIMGDSNVVMAPQRGNKFGTCSIEILTLENVKDLWNDYAQDVLNKWMSYTDRDGNKLKTRPHWAKQWVQFQVDGKPWKEKLRGDYKDEIVEFKGLLAAIGKDHGWTLADLKKRFSNDLFDDFYFGDVIVKGEKAV</sequence>
<accession>A0A8K0TG84</accession>
<dbReference type="PANTHER" id="PTHR43762:SF1">
    <property type="entry name" value="D-ARABINONO-1,4-LACTONE OXIDASE"/>
    <property type="match status" value="1"/>
</dbReference>
<reference evidence="2" key="1">
    <citation type="journal article" date="2021" name="Nat. Commun.">
        <title>Genetic determinants of endophytism in the Arabidopsis root mycobiome.</title>
        <authorList>
            <person name="Mesny F."/>
            <person name="Miyauchi S."/>
            <person name="Thiergart T."/>
            <person name="Pickel B."/>
            <person name="Atanasova L."/>
            <person name="Karlsson M."/>
            <person name="Huettel B."/>
            <person name="Barry K.W."/>
            <person name="Haridas S."/>
            <person name="Chen C."/>
            <person name="Bauer D."/>
            <person name="Andreopoulos W."/>
            <person name="Pangilinan J."/>
            <person name="LaButti K."/>
            <person name="Riley R."/>
            <person name="Lipzen A."/>
            <person name="Clum A."/>
            <person name="Drula E."/>
            <person name="Henrissat B."/>
            <person name="Kohler A."/>
            <person name="Grigoriev I.V."/>
            <person name="Martin F.M."/>
            <person name="Hacquard S."/>
        </authorList>
    </citation>
    <scope>NUCLEOTIDE SEQUENCE</scope>
    <source>
        <strain evidence="2">MPI-CAGE-AT-0016</strain>
    </source>
</reference>
<dbReference type="EMBL" id="JAGPXD010000004">
    <property type="protein sequence ID" value="KAH7357898.1"/>
    <property type="molecule type" value="Genomic_DNA"/>
</dbReference>
<dbReference type="Proteomes" id="UP000813385">
    <property type="component" value="Unassembled WGS sequence"/>
</dbReference>
<proteinExistence type="predicted"/>
<dbReference type="OrthoDB" id="610608at2759"/>
<dbReference type="AlphaFoldDB" id="A0A8K0TG84"/>
<dbReference type="PROSITE" id="PS51387">
    <property type="entry name" value="FAD_PCMH"/>
    <property type="match status" value="1"/>
</dbReference>
<gene>
    <name evidence="2" type="ORF">B0T11DRAFT_229129</name>
</gene>
<dbReference type="GO" id="GO:0003885">
    <property type="term" value="F:D-arabinono-1,4-lactone oxidase activity"/>
    <property type="evidence" value="ECO:0007669"/>
    <property type="project" value="TreeGrafter"/>
</dbReference>
<protein>
    <recommendedName>
        <fullName evidence="1">FAD-binding PCMH-type domain-containing protein</fullName>
    </recommendedName>
</protein>
<evidence type="ECO:0000313" key="3">
    <source>
        <dbReference type="Proteomes" id="UP000813385"/>
    </source>
</evidence>
<dbReference type="GO" id="GO:0071949">
    <property type="term" value="F:FAD binding"/>
    <property type="evidence" value="ECO:0007669"/>
    <property type="project" value="InterPro"/>
</dbReference>
<evidence type="ECO:0000313" key="2">
    <source>
        <dbReference type="EMBL" id="KAH7357898.1"/>
    </source>
</evidence>
<name>A0A8K0TG84_9PEZI</name>
<dbReference type="GO" id="GO:0005739">
    <property type="term" value="C:mitochondrion"/>
    <property type="evidence" value="ECO:0007669"/>
    <property type="project" value="TreeGrafter"/>
</dbReference>
<dbReference type="InterPro" id="IPR016166">
    <property type="entry name" value="FAD-bd_PCMH"/>
</dbReference>
<dbReference type="InterPro" id="IPR036318">
    <property type="entry name" value="FAD-bd_PCMH-like_sf"/>
</dbReference>
<feature type="domain" description="FAD-binding PCMH-type" evidence="1">
    <location>
        <begin position="143"/>
        <end position="344"/>
    </location>
</feature>